<evidence type="ECO:0000313" key="2">
    <source>
        <dbReference type="Proteomes" id="UP000215914"/>
    </source>
</evidence>
<gene>
    <name evidence="1" type="ORF">HanXRQr2_Chr10g0425441</name>
</gene>
<dbReference type="AlphaFoldDB" id="A0A9K3HV94"/>
<evidence type="ECO:0000313" key="1">
    <source>
        <dbReference type="EMBL" id="KAF5785173.1"/>
    </source>
</evidence>
<keyword evidence="2" id="KW-1185">Reference proteome</keyword>
<dbReference type="Proteomes" id="UP000215914">
    <property type="component" value="Unassembled WGS sequence"/>
</dbReference>
<accession>A0A9K3HV94</accession>
<dbReference type="EMBL" id="MNCJ02000325">
    <property type="protein sequence ID" value="KAF5785173.1"/>
    <property type="molecule type" value="Genomic_DNA"/>
</dbReference>
<organism evidence="1 2">
    <name type="scientific">Helianthus annuus</name>
    <name type="common">Common sunflower</name>
    <dbReference type="NCBI Taxonomy" id="4232"/>
    <lineage>
        <taxon>Eukaryota</taxon>
        <taxon>Viridiplantae</taxon>
        <taxon>Streptophyta</taxon>
        <taxon>Embryophyta</taxon>
        <taxon>Tracheophyta</taxon>
        <taxon>Spermatophyta</taxon>
        <taxon>Magnoliopsida</taxon>
        <taxon>eudicotyledons</taxon>
        <taxon>Gunneridae</taxon>
        <taxon>Pentapetalae</taxon>
        <taxon>asterids</taxon>
        <taxon>campanulids</taxon>
        <taxon>Asterales</taxon>
        <taxon>Asteraceae</taxon>
        <taxon>Asteroideae</taxon>
        <taxon>Heliantheae alliance</taxon>
        <taxon>Heliantheae</taxon>
        <taxon>Helianthus</taxon>
    </lineage>
</organism>
<comment type="caution">
    <text evidence="1">The sequence shown here is derived from an EMBL/GenBank/DDBJ whole genome shotgun (WGS) entry which is preliminary data.</text>
</comment>
<name>A0A9K3HV94_HELAN</name>
<sequence length="47" mass="5372">MWVFLQVVFRGRIEFEQCLLSIGVGFCRLLVVEGGCWGWLLVVAGER</sequence>
<protein>
    <submittedName>
        <fullName evidence="1">Uncharacterized protein</fullName>
    </submittedName>
</protein>
<dbReference type="Gramene" id="mRNA:HanXRQr2_Chr10g0425441">
    <property type="protein sequence ID" value="mRNA:HanXRQr2_Chr10g0425441"/>
    <property type="gene ID" value="HanXRQr2_Chr10g0425441"/>
</dbReference>
<reference evidence="1" key="2">
    <citation type="submission" date="2020-06" db="EMBL/GenBank/DDBJ databases">
        <title>Helianthus annuus Genome sequencing and assembly Release 2.</title>
        <authorList>
            <person name="Gouzy J."/>
            <person name="Langlade N."/>
            <person name="Munos S."/>
        </authorList>
    </citation>
    <scope>NUCLEOTIDE SEQUENCE</scope>
    <source>
        <tissue evidence="1">Leaves</tissue>
    </source>
</reference>
<proteinExistence type="predicted"/>
<reference evidence="1" key="1">
    <citation type="journal article" date="2017" name="Nature">
        <title>The sunflower genome provides insights into oil metabolism, flowering and Asterid evolution.</title>
        <authorList>
            <person name="Badouin H."/>
            <person name="Gouzy J."/>
            <person name="Grassa C.J."/>
            <person name="Murat F."/>
            <person name="Staton S.E."/>
            <person name="Cottret L."/>
            <person name="Lelandais-Briere C."/>
            <person name="Owens G.L."/>
            <person name="Carrere S."/>
            <person name="Mayjonade B."/>
            <person name="Legrand L."/>
            <person name="Gill N."/>
            <person name="Kane N.C."/>
            <person name="Bowers J.E."/>
            <person name="Hubner S."/>
            <person name="Bellec A."/>
            <person name="Berard A."/>
            <person name="Berges H."/>
            <person name="Blanchet N."/>
            <person name="Boniface M.C."/>
            <person name="Brunel D."/>
            <person name="Catrice O."/>
            <person name="Chaidir N."/>
            <person name="Claudel C."/>
            <person name="Donnadieu C."/>
            <person name="Faraut T."/>
            <person name="Fievet G."/>
            <person name="Helmstetter N."/>
            <person name="King M."/>
            <person name="Knapp S.J."/>
            <person name="Lai Z."/>
            <person name="Le Paslier M.C."/>
            <person name="Lippi Y."/>
            <person name="Lorenzon L."/>
            <person name="Mandel J.R."/>
            <person name="Marage G."/>
            <person name="Marchand G."/>
            <person name="Marquand E."/>
            <person name="Bret-Mestries E."/>
            <person name="Morien E."/>
            <person name="Nambeesan S."/>
            <person name="Nguyen T."/>
            <person name="Pegot-Espagnet P."/>
            <person name="Pouilly N."/>
            <person name="Raftis F."/>
            <person name="Sallet E."/>
            <person name="Schiex T."/>
            <person name="Thomas J."/>
            <person name="Vandecasteele C."/>
            <person name="Vares D."/>
            <person name="Vear F."/>
            <person name="Vautrin S."/>
            <person name="Crespi M."/>
            <person name="Mangin B."/>
            <person name="Burke J.M."/>
            <person name="Salse J."/>
            <person name="Munos S."/>
            <person name="Vincourt P."/>
            <person name="Rieseberg L.H."/>
            <person name="Langlade N.B."/>
        </authorList>
    </citation>
    <scope>NUCLEOTIDE SEQUENCE</scope>
    <source>
        <tissue evidence="1">Leaves</tissue>
    </source>
</reference>